<keyword evidence="6" id="KW-1185">Reference proteome</keyword>
<evidence type="ECO:0000313" key="5">
    <source>
        <dbReference type="EMBL" id="KAH0535037.1"/>
    </source>
</evidence>
<dbReference type="Proteomes" id="UP000826195">
    <property type="component" value="Unassembled WGS sequence"/>
</dbReference>
<dbReference type="EMBL" id="JAHXZJ010002982">
    <property type="protein sequence ID" value="KAH0535037.1"/>
    <property type="molecule type" value="Genomic_DNA"/>
</dbReference>
<dbReference type="PROSITE" id="PS50089">
    <property type="entry name" value="ZF_RING_2"/>
    <property type="match status" value="1"/>
</dbReference>
<evidence type="ECO:0000256" key="2">
    <source>
        <dbReference type="ARBA" id="ARBA00022833"/>
    </source>
</evidence>
<feature type="non-terminal residue" evidence="5">
    <location>
        <position position="1"/>
    </location>
</feature>
<sequence>TDSSDQSRSPSPHRRRRIVDEIDAGQILIRPVGENLIQPVMANSENDLIRREPEEYAANSRRLPCVICLDHERDMLLQPCGHVSMCVGCSNQTVRERMRFCPVCRENIVSRTYLRFS</sequence>
<gene>
    <name evidence="5" type="ORF">KQX54_012194</name>
</gene>
<dbReference type="Pfam" id="PF13920">
    <property type="entry name" value="zf-C3HC4_3"/>
    <property type="match status" value="1"/>
</dbReference>
<dbReference type="Gene3D" id="3.30.40.10">
    <property type="entry name" value="Zinc/RING finger domain, C3HC4 (zinc finger)"/>
    <property type="match status" value="1"/>
</dbReference>
<evidence type="ECO:0000259" key="4">
    <source>
        <dbReference type="PROSITE" id="PS50089"/>
    </source>
</evidence>
<evidence type="ECO:0000313" key="6">
    <source>
        <dbReference type="Proteomes" id="UP000826195"/>
    </source>
</evidence>
<dbReference type="SMART" id="SM00184">
    <property type="entry name" value="RING"/>
    <property type="match status" value="1"/>
</dbReference>
<keyword evidence="2" id="KW-0862">Zinc</keyword>
<evidence type="ECO:0000256" key="3">
    <source>
        <dbReference type="PROSITE-ProRule" id="PRU00175"/>
    </source>
</evidence>
<proteinExistence type="predicted"/>
<dbReference type="AlphaFoldDB" id="A0AAV7HWW5"/>
<dbReference type="InterPro" id="IPR013083">
    <property type="entry name" value="Znf_RING/FYVE/PHD"/>
</dbReference>
<dbReference type="InterPro" id="IPR001841">
    <property type="entry name" value="Znf_RING"/>
</dbReference>
<keyword evidence="1 3" id="KW-0863">Zinc-finger</keyword>
<protein>
    <recommendedName>
        <fullName evidence="4">RING-type domain-containing protein</fullName>
    </recommendedName>
</protein>
<accession>A0AAV7HWW5</accession>
<dbReference type="PANTHER" id="PTHR22696">
    <property type="entry name" value="E3 UBIQUITIN-PROTEIN LIGASE RNF26"/>
    <property type="match status" value="1"/>
</dbReference>
<comment type="caution">
    <text evidence="5">The sequence shown here is derived from an EMBL/GenBank/DDBJ whole genome shotgun (WGS) entry which is preliminary data.</text>
</comment>
<dbReference type="SUPFAM" id="SSF57850">
    <property type="entry name" value="RING/U-box"/>
    <property type="match status" value="1"/>
</dbReference>
<name>A0AAV7HWW5_COTGL</name>
<organism evidence="5 6">
    <name type="scientific">Cotesia glomerata</name>
    <name type="common">Lepidopteran parasitic wasp</name>
    <name type="synonym">Apanteles glomeratus</name>
    <dbReference type="NCBI Taxonomy" id="32391"/>
    <lineage>
        <taxon>Eukaryota</taxon>
        <taxon>Metazoa</taxon>
        <taxon>Ecdysozoa</taxon>
        <taxon>Arthropoda</taxon>
        <taxon>Hexapoda</taxon>
        <taxon>Insecta</taxon>
        <taxon>Pterygota</taxon>
        <taxon>Neoptera</taxon>
        <taxon>Endopterygota</taxon>
        <taxon>Hymenoptera</taxon>
        <taxon>Apocrita</taxon>
        <taxon>Ichneumonoidea</taxon>
        <taxon>Braconidae</taxon>
        <taxon>Microgastrinae</taxon>
        <taxon>Cotesia</taxon>
    </lineage>
</organism>
<reference evidence="5 6" key="1">
    <citation type="journal article" date="2021" name="J. Hered.">
        <title>A chromosome-level genome assembly of the parasitoid wasp, Cotesia glomerata (Hymenoptera: Braconidae).</title>
        <authorList>
            <person name="Pinto B.J."/>
            <person name="Weis J.J."/>
            <person name="Gamble T."/>
            <person name="Ode P.J."/>
            <person name="Paul R."/>
            <person name="Zaspel J.M."/>
        </authorList>
    </citation>
    <scope>NUCLEOTIDE SEQUENCE [LARGE SCALE GENOMIC DNA]</scope>
    <source>
        <strain evidence="5">CgM1</strain>
    </source>
</reference>
<feature type="domain" description="RING-type" evidence="4">
    <location>
        <begin position="65"/>
        <end position="105"/>
    </location>
</feature>
<keyword evidence="1 3" id="KW-0479">Metal-binding</keyword>
<dbReference type="GO" id="GO:0008270">
    <property type="term" value="F:zinc ion binding"/>
    <property type="evidence" value="ECO:0007669"/>
    <property type="project" value="UniProtKB-KW"/>
</dbReference>
<evidence type="ECO:0000256" key="1">
    <source>
        <dbReference type="ARBA" id="ARBA00022771"/>
    </source>
</evidence>